<evidence type="ECO:0000313" key="2">
    <source>
        <dbReference type="EMBL" id="GID74166.1"/>
    </source>
</evidence>
<feature type="transmembrane region" description="Helical" evidence="1">
    <location>
        <begin position="305"/>
        <end position="328"/>
    </location>
</feature>
<feature type="transmembrane region" description="Helical" evidence="1">
    <location>
        <begin position="108"/>
        <end position="128"/>
    </location>
</feature>
<gene>
    <name evidence="2" type="ORF">Ade02nite_28070</name>
</gene>
<keyword evidence="3" id="KW-1185">Reference proteome</keyword>
<dbReference type="EMBL" id="BOMI01000050">
    <property type="protein sequence ID" value="GID74166.1"/>
    <property type="molecule type" value="Genomic_DNA"/>
</dbReference>
<keyword evidence="1" id="KW-1133">Transmembrane helix</keyword>
<feature type="transmembrane region" description="Helical" evidence="1">
    <location>
        <begin position="281"/>
        <end position="299"/>
    </location>
</feature>
<dbReference type="InterPro" id="IPR036259">
    <property type="entry name" value="MFS_trans_sf"/>
</dbReference>
<comment type="caution">
    <text evidence="2">The sequence shown here is derived from an EMBL/GenBank/DDBJ whole genome shotgun (WGS) entry which is preliminary data.</text>
</comment>
<feature type="transmembrane region" description="Helical" evidence="1">
    <location>
        <begin position="217"/>
        <end position="240"/>
    </location>
</feature>
<feature type="transmembrane region" description="Helical" evidence="1">
    <location>
        <begin position="83"/>
        <end position="102"/>
    </location>
</feature>
<feature type="transmembrane region" description="Helical" evidence="1">
    <location>
        <begin position="246"/>
        <end position="269"/>
    </location>
</feature>
<evidence type="ECO:0000256" key="1">
    <source>
        <dbReference type="SAM" id="Phobius"/>
    </source>
</evidence>
<feature type="transmembrane region" description="Helical" evidence="1">
    <location>
        <begin position="149"/>
        <end position="170"/>
    </location>
</feature>
<feature type="transmembrane region" description="Helical" evidence="1">
    <location>
        <begin position="49"/>
        <end position="71"/>
    </location>
</feature>
<protein>
    <submittedName>
        <fullName evidence="2">MFS transporter</fullName>
    </submittedName>
</protein>
<accession>A0ABQ3Y2E3</accession>
<dbReference type="InterPro" id="IPR011701">
    <property type="entry name" value="MFS"/>
</dbReference>
<dbReference type="SUPFAM" id="SSF103473">
    <property type="entry name" value="MFS general substrate transporter"/>
    <property type="match status" value="1"/>
</dbReference>
<proteinExistence type="predicted"/>
<dbReference type="PANTHER" id="PTHR23542">
    <property type="match status" value="1"/>
</dbReference>
<dbReference type="Gene3D" id="1.20.1250.20">
    <property type="entry name" value="MFS general substrate transporter like domains"/>
    <property type="match status" value="1"/>
</dbReference>
<dbReference type="Proteomes" id="UP000609879">
    <property type="component" value="Unassembled WGS sequence"/>
</dbReference>
<evidence type="ECO:0000313" key="3">
    <source>
        <dbReference type="Proteomes" id="UP000609879"/>
    </source>
</evidence>
<keyword evidence="1" id="KW-0812">Transmembrane</keyword>
<dbReference type="PANTHER" id="PTHR23542:SF1">
    <property type="entry name" value="MAJOR FACILITATOR SUPERFAMILY (MFS) PROFILE DOMAIN-CONTAINING PROTEIN"/>
    <property type="match status" value="1"/>
</dbReference>
<feature type="transmembrane region" description="Helical" evidence="1">
    <location>
        <begin position="176"/>
        <end position="196"/>
    </location>
</feature>
<feature type="transmembrane region" description="Helical" evidence="1">
    <location>
        <begin position="368"/>
        <end position="387"/>
    </location>
</feature>
<name>A0ABQ3Y2E3_9ACTN</name>
<feature type="transmembrane region" description="Helical" evidence="1">
    <location>
        <begin position="340"/>
        <end position="362"/>
    </location>
</feature>
<keyword evidence="1" id="KW-0472">Membrane</keyword>
<sequence length="396" mass="39500">MTVMEREAMSPAQVRLSATLLASSLVGRLPQAMSSLALLRVVLDAGGGYAFAGALTSIYILAGTVGAPLISRVIDRTGRARQTLLGGAAASGLAFAGIALTAPGHPVAAIACTLIAGAAAPPLEPVLRSLWPRIMRTGGQLTRAFSADAAVQELIFVLGPLASAISIAVLGAPGAVAVMGVIGLAGTALFCSHAILERTAPAAHTGRRGSPMRLPAIRTLVLAQVAAGAPVGVLAITATAHATSAGIAALSGWGLALNGIGAFAGALYVTRRPFRAAPERLVRPALLLVALLYAPTAWVQAAPAYWLAAAFVSGVCLAPYLTLVFRATETSAPAALATEANAWVVSAFSVGIGAGTSLAGLLTDHWGAGGSTVAVLAASAVAALGALKARLHTITA</sequence>
<reference evidence="2 3" key="1">
    <citation type="submission" date="2021-01" db="EMBL/GenBank/DDBJ databases">
        <title>Whole genome shotgun sequence of Actinoplanes deccanensis NBRC 13994.</title>
        <authorList>
            <person name="Komaki H."/>
            <person name="Tamura T."/>
        </authorList>
    </citation>
    <scope>NUCLEOTIDE SEQUENCE [LARGE SCALE GENOMIC DNA]</scope>
    <source>
        <strain evidence="2 3">NBRC 13994</strain>
    </source>
</reference>
<organism evidence="2 3">
    <name type="scientific">Paractinoplanes deccanensis</name>
    <dbReference type="NCBI Taxonomy" id="113561"/>
    <lineage>
        <taxon>Bacteria</taxon>
        <taxon>Bacillati</taxon>
        <taxon>Actinomycetota</taxon>
        <taxon>Actinomycetes</taxon>
        <taxon>Micromonosporales</taxon>
        <taxon>Micromonosporaceae</taxon>
        <taxon>Paractinoplanes</taxon>
    </lineage>
</organism>
<dbReference type="Pfam" id="PF07690">
    <property type="entry name" value="MFS_1"/>
    <property type="match status" value="1"/>
</dbReference>
<dbReference type="RefSeq" id="WP_203762092.1">
    <property type="nucleotide sequence ID" value="NZ_BAAABO010000032.1"/>
</dbReference>